<comment type="caution">
    <text evidence="2">The sequence shown here is derived from an EMBL/GenBank/DDBJ whole genome shotgun (WGS) entry which is preliminary data.</text>
</comment>
<organism evidence="2 3">
    <name type="scientific">Rubritalea tangerina</name>
    <dbReference type="NCBI Taxonomy" id="430798"/>
    <lineage>
        <taxon>Bacteria</taxon>
        <taxon>Pseudomonadati</taxon>
        <taxon>Verrucomicrobiota</taxon>
        <taxon>Verrucomicrobiia</taxon>
        <taxon>Verrucomicrobiales</taxon>
        <taxon>Rubritaleaceae</taxon>
        <taxon>Rubritalea</taxon>
    </lineage>
</organism>
<keyword evidence="1" id="KW-0812">Transmembrane</keyword>
<evidence type="ECO:0000313" key="3">
    <source>
        <dbReference type="Proteomes" id="UP001597389"/>
    </source>
</evidence>
<reference evidence="3" key="1">
    <citation type="journal article" date="2019" name="Int. J. Syst. Evol. Microbiol.">
        <title>The Global Catalogue of Microorganisms (GCM) 10K type strain sequencing project: providing services to taxonomists for standard genome sequencing and annotation.</title>
        <authorList>
            <consortium name="The Broad Institute Genomics Platform"/>
            <consortium name="The Broad Institute Genome Sequencing Center for Infectious Disease"/>
            <person name="Wu L."/>
            <person name="Ma J."/>
        </authorList>
    </citation>
    <scope>NUCLEOTIDE SEQUENCE [LARGE SCALE GENOMIC DNA]</scope>
    <source>
        <strain evidence="3">CCUG 57942</strain>
    </source>
</reference>
<keyword evidence="3" id="KW-1185">Reference proteome</keyword>
<gene>
    <name evidence="2" type="ORF">ACFSW8_02855</name>
</gene>
<dbReference type="RefSeq" id="WP_377085976.1">
    <property type="nucleotide sequence ID" value="NZ_JBHSJL010000013.1"/>
</dbReference>
<keyword evidence="1" id="KW-0472">Membrane</keyword>
<name>A0ABW4Z798_9BACT</name>
<dbReference type="Proteomes" id="UP001597389">
    <property type="component" value="Unassembled WGS sequence"/>
</dbReference>
<evidence type="ECO:0000256" key="1">
    <source>
        <dbReference type="SAM" id="Phobius"/>
    </source>
</evidence>
<keyword evidence="1" id="KW-1133">Transmembrane helix</keyword>
<feature type="transmembrane region" description="Helical" evidence="1">
    <location>
        <begin position="81"/>
        <end position="99"/>
    </location>
</feature>
<accession>A0ABW4Z798</accession>
<proteinExistence type="predicted"/>
<evidence type="ECO:0000313" key="2">
    <source>
        <dbReference type="EMBL" id="MFD2157833.1"/>
    </source>
</evidence>
<sequence>MSDPDQHHCDSCNAIFSADSPLSREASCPDCGESPFRKADFTSIDQMQRVVQSDDHHGVPGLDVADFVSMQKVRRRRQGRMAIALWVILLVGGVGFAIYNQQLEEGEGAEENQFVKAEREYQQTLLEEGGKCLKNYDRFLAANSVNERSSLVVGGVRKILSMEKHAEDIDAVAPAPPLELLGQKYESLEGRDRVEFLVRDGVENVFELVFWEIDGEWLLDWEQHVRYSEKSWSNFLAEKPDGARESFRLYVRRRHVGSGRSRAALQLIFYQPKVLAGERLNESPQVVVEMDDPLYGQLNEAFDKLEALKNDDERVIGAKDTAGLLRVHADLEWRPGEEAPELHLSGVRALDWMEPGLESGRSQ</sequence>
<dbReference type="EMBL" id="JBHUJB010000013">
    <property type="protein sequence ID" value="MFD2157833.1"/>
    <property type="molecule type" value="Genomic_DNA"/>
</dbReference>
<protein>
    <submittedName>
        <fullName evidence="2">Zinc ribbon domain-containing protein</fullName>
    </submittedName>
</protein>